<dbReference type="NCBIfam" id="NF041644">
    <property type="entry name" value="CBO0543_fam"/>
    <property type="match status" value="1"/>
</dbReference>
<evidence type="ECO:0000313" key="2">
    <source>
        <dbReference type="EMBL" id="ARU60679.1"/>
    </source>
</evidence>
<evidence type="ECO:0000256" key="1">
    <source>
        <dbReference type="SAM" id="Phobius"/>
    </source>
</evidence>
<dbReference type="EMBL" id="CP021434">
    <property type="protein sequence ID" value="ARU60679.1"/>
    <property type="molecule type" value="Genomic_DNA"/>
</dbReference>
<keyword evidence="1" id="KW-0812">Transmembrane</keyword>
<evidence type="ECO:0000313" key="3">
    <source>
        <dbReference type="Proteomes" id="UP000195437"/>
    </source>
</evidence>
<organism evidence="2 3">
    <name type="scientific">Tumebacillus avium</name>
    <dbReference type="NCBI Taxonomy" id="1903704"/>
    <lineage>
        <taxon>Bacteria</taxon>
        <taxon>Bacillati</taxon>
        <taxon>Bacillota</taxon>
        <taxon>Bacilli</taxon>
        <taxon>Bacillales</taxon>
        <taxon>Alicyclobacillaceae</taxon>
        <taxon>Tumebacillus</taxon>
    </lineage>
</organism>
<keyword evidence="1" id="KW-1133">Transmembrane helix</keyword>
<keyword evidence="3" id="KW-1185">Reference proteome</keyword>
<dbReference type="OrthoDB" id="2664017at2"/>
<dbReference type="KEGG" id="tum:CBW65_05960"/>
<protein>
    <submittedName>
        <fullName evidence="2">Uncharacterized protein</fullName>
    </submittedName>
</protein>
<dbReference type="Proteomes" id="UP000195437">
    <property type="component" value="Chromosome"/>
</dbReference>
<feature type="transmembrane region" description="Helical" evidence="1">
    <location>
        <begin position="130"/>
        <end position="149"/>
    </location>
</feature>
<dbReference type="InterPro" id="IPR048147">
    <property type="entry name" value="CBO0543-like"/>
</dbReference>
<dbReference type="AlphaFoldDB" id="A0A1Y0IKW1"/>
<keyword evidence="1" id="KW-0472">Membrane</keyword>
<feature type="transmembrane region" description="Helical" evidence="1">
    <location>
        <begin position="31"/>
        <end position="50"/>
    </location>
</feature>
<accession>A0A1Y0IKW1</accession>
<name>A0A1Y0IKW1_9BACL</name>
<feature type="transmembrane region" description="Helical" evidence="1">
    <location>
        <begin position="100"/>
        <end position="118"/>
    </location>
</feature>
<reference evidence="3" key="1">
    <citation type="submission" date="2017-05" db="EMBL/GenBank/DDBJ databases">
        <authorList>
            <person name="Sung H."/>
        </authorList>
    </citation>
    <scope>NUCLEOTIDE SEQUENCE [LARGE SCALE GENOMIC DNA]</scope>
    <source>
        <strain evidence="3">AR23208</strain>
    </source>
</reference>
<proteinExistence type="predicted"/>
<feature type="transmembrane region" description="Helical" evidence="1">
    <location>
        <begin position="6"/>
        <end position="24"/>
    </location>
</feature>
<sequence>MALEWKVLFWTSVAMILLAWWLVPRDKIRDFQILFLFAQAYTWLALLILVEIKWIRFPVREFPHASETGFTMHFLIYPVMGALLVLFYPEKRSRMLKGAYYLLGTGVVVLVSFLIQRYTNYMEWMQSRVIHFAVCLLYVVGTHGFYRWFRNAYWSKTPKKEGA</sequence>
<gene>
    <name evidence="2" type="ORF">CBW65_05960</name>
</gene>
<dbReference type="RefSeq" id="WP_087456068.1">
    <property type="nucleotide sequence ID" value="NZ_CP021434.1"/>
</dbReference>
<feature type="transmembrane region" description="Helical" evidence="1">
    <location>
        <begin position="70"/>
        <end position="88"/>
    </location>
</feature>